<protein>
    <submittedName>
        <fullName evidence="1">Uncharacterized protein</fullName>
    </submittedName>
</protein>
<accession>A0A2L2XE09</accession>
<sequence>MAFEVYKPRGDKKEKDAIVSFSKTSIVFNNVVREKLASKRIELAYDQEKNILRIRPAENGSGMEIKKTKVFGKGFFNHFDINKKGKFAAEYNESENAFYVKL</sequence>
<evidence type="ECO:0000313" key="2">
    <source>
        <dbReference type="Proteomes" id="UP000239549"/>
    </source>
</evidence>
<organism evidence="1 2">
    <name type="scientific">Desulfocucumis palustris</name>
    <dbReference type="NCBI Taxonomy" id="1898651"/>
    <lineage>
        <taxon>Bacteria</taxon>
        <taxon>Bacillati</taxon>
        <taxon>Bacillota</taxon>
        <taxon>Clostridia</taxon>
        <taxon>Eubacteriales</taxon>
        <taxon>Desulfocucumaceae</taxon>
        <taxon>Desulfocucumis</taxon>
    </lineage>
</organism>
<name>A0A2L2XE09_9FIRM</name>
<comment type="caution">
    <text evidence="1">The sequence shown here is derived from an EMBL/GenBank/DDBJ whole genome shotgun (WGS) entry which is preliminary data.</text>
</comment>
<proteinExistence type="predicted"/>
<dbReference type="EMBL" id="BFAV01000142">
    <property type="protein sequence ID" value="GBF34599.1"/>
    <property type="molecule type" value="Genomic_DNA"/>
</dbReference>
<keyword evidence="2" id="KW-1185">Reference proteome</keyword>
<dbReference type="AlphaFoldDB" id="A0A2L2XE09"/>
<reference evidence="2" key="1">
    <citation type="submission" date="2018-02" db="EMBL/GenBank/DDBJ databases">
        <title>Genome sequence of Desulfocucumis palustris strain NAW-5.</title>
        <authorList>
            <person name="Watanabe M."/>
            <person name="Kojima H."/>
            <person name="Fukui M."/>
        </authorList>
    </citation>
    <scope>NUCLEOTIDE SEQUENCE [LARGE SCALE GENOMIC DNA]</scope>
    <source>
        <strain evidence="2">NAW-5</strain>
    </source>
</reference>
<gene>
    <name evidence="1" type="ORF">DCCM_3718</name>
</gene>
<dbReference type="Proteomes" id="UP000239549">
    <property type="component" value="Unassembled WGS sequence"/>
</dbReference>
<dbReference type="OrthoDB" id="1808270at2"/>
<dbReference type="RefSeq" id="WP_104372823.1">
    <property type="nucleotide sequence ID" value="NZ_BFAV01000142.1"/>
</dbReference>
<evidence type="ECO:0000313" key="1">
    <source>
        <dbReference type="EMBL" id="GBF34599.1"/>
    </source>
</evidence>